<dbReference type="FunFam" id="1.10.238.10:FF:000001">
    <property type="entry name" value="Calmodulin 1"/>
    <property type="match status" value="1"/>
</dbReference>
<dbReference type="InterPro" id="IPR011992">
    <property type="entry name" value="EF-hand-dom_pair"/>
</dbReference>
<dbReference type="InterPro" id="IPR050145">
    <property type="entry name" value="Centrin_CML-like"/>
</dbReference>
<keyword evidence="2" id="KW-0106">Calcium</keyword>
<feature type="domain" description="EF-hand" evidence="4">
    <location>
        <begin position="3"/>
        <end position="38"/>
    </location>
</feature>
<dbReference type="PROSITE" id="PS50222">
    <property type="entry name" value="EF_HAND_2"/>
    <property type="match status" value="3"/>
</dbReference>
<keyword evidence="1" id="KW-0677">Repeat</keyword>
<evidence type="ECO:0000259" key="4">
    <source>
        <dbReference type="PROSITE" id="PS50222"/>
    </source>
</evidence>
<dbReference type="CDD" id="cd00051">
    <property type="entry name" value="EFh"/>
    <property type="match status" value="1"/>
</dbReference>
<organism evidence="5 6">
    <name type="scientific">Patella caerulea</name>
    <name type="common">Rayed Mediterranean limpet</name>
    <dbReference type="NCBI Taxonomy" id="87958"/>
    <lineage>
        <taxon>Eukaryota</taxon>
        <taxon>Metazoa</taxon>
        <taxon>Spiralia</taxon>
        <taxon>Lophotrochozoa</taxon>
        <taxon>Mollusca</taxon>
        <taxon>Gastropoda</taxon>
        <taxon>Patellogastropoda</taxon>
        <taxon>Patelloidea</taxon>
        <taxon>Patellidae</taxon>
        <taxon>Patella</taxon>
    </lineage>
</organism>
<feature type="domain" description="EF-hand" evidence="4">
    <location>
        <begin position="114"/>
        <end position="145"/>
    </location>
</feature>
<dbReference type="Gene3D" id="1.10.238.10">
    <property type="entry name" value="EF-hand"/>
    <property type="match status" value="2"/>
</dbReference>
<sequence>MGEKEQRFNEFFDTMDASGNGVLTIKELHDGLTKKCGFEGDVDAVAEMFCGVDSNSDSQITRDEFIDNCLNKLPRKEAIKTNLNLVFNKIDVDGSGVLEADEVRELFKNLGFDLSDDEIESYISQADNSGDGKISLKELNTLLKE</sequence>
<dbReference type="SMART" id="SM00054">
    <property type="entry name" value="EFh"/>
    <property type="match status" value="4"/>
</dbReference>
<keyword evidence="6" id="KW-1185">Reference proteome</keyword>
<dbReference type="Proteomes" id="UP001347796">
    <property type="component" value="Unassembled WGS sequence"/>
</dbReference>
<feature type="domain" description="EF-hand" evidence="4">
    <location>
        <begin position="78"/>
        <end position="113"/>
    </location>
</feature>
<dbReference type="InterPro" id="IPR018247">
    <property type="entry name" value="EF_Hand_1_Ca_BS"/>
</dbReference>
<dbReference type="InterPro" id="IPR002048">
    <property type="entry name" value="EF_hand_dom"/>
</dbReference>
<keyword evidence="3" id="KW-0514">Muscle protein</keyword>
<evidence type="ECO:0000313" key="5">
    <source>
        <dbReference type="EMBL" id="KAK6166818.1"/>
    </source>
</evidence>
<name>A0AAN8J0D2_PATCE</name>
<dbReference type="PROSITE" id="PS00018">
    <property type="entry name" value="EF_HAND_1"/>
    <property type="match status" value="3"/>
</dbReference>
<dbReference type="AlphaFoldDB" id="A0AAN8J0D2"/>
<reference evidence="5 6" key="1">
    <citation type="submission" date="2024-01" db="EMBL/GenBank/DDBJ databases">
        <title>The genome of the rayed Mediterranean limpet Patella caerulea (Linnaeus, 1758).</title>
        <authorList>
            <person name="Anh-Thu Weber A."/>
            <person name="Halstead-Nussloch G."/>
        </authorList>
    </citation>
    <scope>NUCLEOTIDE SEQUENCE [LARGE SCALE GENOMIC DNA]</scope>
    <source>
        <strain evidence="5">AATW-2023a</strain>
        <tissue evidence="5">Whole specimen</tissue>
    </source>
</reference>
<accession>A0AAN8J0D2</accession>
<dbReference type="PANTHER" id="PTHR23050">
    <property type="entry name" value="CALCIUM BINDING PROTEIN"/>
    <property type="match status" value="1"/>
</dbReference>
<comment type="caution">
    <text evidence="5">The sequence shown here is derived from an EMBL/GenBank/DDBJ whole genome shotgun (WGS) entry which is preliminary data.</text>
</comment>
<dbReference type="Pfam" id="PF13499">
    <property type="entry name" value="EF-hand_7"/>
    <property type="match status" value="2"/>
</dbReference>
<dbReference type="GO" id="GO:0005509">
    <property type="term" value="F:calcium ion binding"/>
    <property type="evidence" value="ECO:0007669"/>
    <property type="project" value="InterPro"/>
</dbReference>
<dbReference type="SUPFAM" id="SSF47473">
    <property type="entry name" value="EF-hand"/>
    <property type="match status" value="1"/>
</dbReference>
<proteinExistence type="predicted"/>
<evidence type="ECO:0000256" key="3">
    <source>
        <dbReference type="ARBA" id="ARBA00023179"/>
    </source>
</evidence>
<protein>
    <recommendedName>
        <fullName evidence="4">EF-hand domain-containing protein</fullName>
    </recommendedName>
</protein>
<dbReference type="EMBL" id="JAZGQO010000021">
    <property type="protein sequence ID" value="KAK6166818.1"/>
    <property type="molecule type" value="Genomic_DNA"/>
</dbReference>
<evidence type="ECO:0000256" key="2">
    <source>
        <dbReference type="ARBA" id="ARBA00022837"/>
    </source>
</evidence>
<evidence type="ECO:0000256" key="1">
    <source>
        <dbReference type="ARBA" id="ARBA00022737"/>
    </source>
</evidence>
<evidence type="ECO:0000313" key="6">
    <source>
        <dbReference type="Proteomes" id="UP001347796"/>
    </source>
</evidence>
<gene>
    <name evidence="5" type="ORF">SNE40_023433</name>
</gene>